<evidence type="ECO:0000313" key="1">
    <source>
        <dbReference type="EMBL" id="SVD41189.1"/>
    </source>
</evidence>
<protein>
    <submittedName>
        <fullName evidence="1">Uncharacterized protein</fullName>
    </submittedName>
</protein>
<dbReference type="AlphaFoldDB" id="A0A382V3W4"/>
<accession>A0A382V3W4</accession>
<organism evidence="1">
    <name type="scientific">marine metagenome</name>
    <dbReference type="NCBI Taxonomy" id="408172"/>
    <lineage>
        <taxon>unclassified sequences</taxon>
        <taxon>metagenomes</taxon>
        <taxon>ecological metagenomes</taxon>
    </lineage>
</organism>
<sequence>MFAGGVWGDEEEGLSRQEIRFLNSIDRMDKKNEALGESIPFETRIKIIESMADKLQEEGLSISSGLTVIESFAEGTEVTVIYRANVDISNYGKEEIRDLQELLLNRIKQPSCSDPFNRALRFVLGFSNKYEFIDIRNSPFGGKIEFNNADCKGIKTIGRPIIFPEALLNAVFMDL</sequence>
<dbReference type="EMBL" id="UINC01148995">
    <property type="protein sequence ID" value="SVD41189.1"/>
    <property type="molecule type" value="Genomic_DNA"/>
</dbReference>
<proteinExistence type="predicted"/>
<name>A0A382V3W4_9ZZZZ</name>
<reference evidence="1" key="1">
    <citation type="submission" date="2018-05" db="EMBL/GenBank/DDBJ databases">
        <authorList>
            <person name="Lanie J.A."/>
            <person name="Ng W.-L."/>
            <person name="Kazmierczak K.M."/>
            <person name="Andrzejewski T.M."/>
            <person name="Davidsen T.M."/>
            <person name="Wayne K.J."/>
            <person name="Tettelin H."/>
            <person name="Glass J.I."/>
            <person name="Rusch D."/>
            <person name="Podicherti R."/>
            <person name="Tsui H.-C.T."/>
            <person name="Winkler M.E."/>
        </authorList>
    </citation>
    <scope>NUCLEOTIDE SEQUENCE</scope>
</reference>
<gene>
    <name evidence="1" type="ORF">METZ01_LOCUS394043</name>
</gene>